<evidence type="ECO:0000256" key="7">
    <source>
        <dbReference type="SAM" id="MobiDB-lite"/>
    </source>
</evidence>
<name>A0A7W9GMJ0_9ACTN</name>
<comment type="subcellular location">
    <subcellularLocation>
        <location evidence="1">Cell membrane</location>
        <topology evidence="1">Multi-pass membrane protein</topology>
    </subcellularLocation>
</comment>
<evidence type="ECO:0000256" key="8">
    <source>
        <dbReference type="SAM" id="Phobius"/>
    </source>
</evidence>
<evidence type="ECO:0000313" key="11">
    <source>
        <dbReference type="Proteomes" id="UP000542813"/>
    </source>
</evidence>
<feature type="transmembrane region" description="Helical" evidence="8">
    <location>
        <begin position="273"/>
        <end position="298"/>
    </location>
</feature>
<dbReference type="PANTHER" id="PTHR42718">
    <property type="entry name" value="MAJOR FACILITATOR SUPERFAMILY MULTIDRUG TRANSPORTER MFSC"/>
    <property type="match status" value="1"/>
</dbReference>
<dbReference type="InterPro" id="IPR036259">
    <property type="entry name" value="MFS_trans_sf"/>
</dbReference>
<accession>A0A7W9GMJ0</accession>
<keyword evidence="5 8" id="KW-1133">Transmembrane helix</keyword>
<evidence type="ECO:0000256" key="4">
    <source>
        <dbReference type="ARBA" id="ARBA00022692"/>
    </source>
</evidence>
<keyword evidence="2" id="KW-0813">Transport</keyword>
<proteinExistence type="predicted"/>
<evidence type="ECO:0000256" key="5">
    <source>
        <dbReference type="ARBA" id="ARBA00022989"/>
    </source>
</evidence>
<evidence type="ECO:0000256" key="3">
    <source>
        <dbReference type="ARBA" id="ARBA00022475"/>
    </source>
</evidence>
<evidence type="ECO:0000256" key="1">
    <source>
        <dbReference type="ARBA" id="ARBA00004651"/>
    </source>
</evidence>
<dbReference type="Gene3D" id="1.20.1720.10">
    <property type="entry name" value="Multidrug resistance protein D"/>
    <property type="match status" value="1"/>
</dbReference>
<dbReference type="PROSITE" id="PS50850">
    <property type="entry name" value="MFS"/>
    <property type="match status" value="1"/>
</dbReference>
<dbReference type="Gene3D" id="1.20.1250.20">
    <property type="entry name" value="MFS general substrate transporter like domains"/>
    <property type="match status" value="1"/>
</dbReference>
<feature type="transmembrane region" description="Helical" evidence="8">
    <location>
        <begin position="86"/>
        <end position="105"/>
    </location>
</feature>
<evidence type="ECO:0000256" key="2">
    <source>
        <dbReference type="ARBA" id="ARBA00022448"/>
    </source>
</evidence>
<evidence type="ECO:0000313" key="10">
    <source>
        <dbReference type="EMBL" id="MBB5786604.1"/>
    </source>
</evidence>
<feature type="transmembrane region" description="Helical" evidence="8">
    <location>
        <begin position="232"/>
        <end position="252"/>
    </location>
</feature>
<feature type="transmembrane region" description="Helical" evidence="8">
    <location>
        <begin position="206"/>
        <end position="226"/>
    </location>
</feature>
<feature type="compositionally biased region" description="Basic and acidic residues" evidence="7">
    <location>
        <begin position="522"/>
        <end position="532"/>
    </location>
</feature>
<evidence type="ECO:0000259" key="9">
    <source>
        <dbReference type="PROSITE" id="PS50850"/>
    </source>
</evidence>
<dbReference type="AlphaFoldDB" id="A0A7W9GMJ0"/>
<feature type="transmembrane region" description="Helical" evidence="8">
    <location>
        <begin position="170"/>
        <end position="194"/>
    </location>
</feature>
<dbReference type="InterPro" id="IPR011701">
    <property type="entry name" value="MFS"/>
</dbReference>
<feature type="transmembrane region" description="Helical" evidence="8">
    <location>
        <begin position="111"/>
        <end position="132"/>
    </location>
</feature>
<dbReference type="Pfam" id="PF07690">
    <property type="entry name" value="MFS_1"/>
    <property type="match status" value="1"/>
</dbReference>
<protein>
    <submittedName>
        <fullName evidence="10">DHA2 family multidrug resistance protein-like MFS transporter</fullName>
    </submittedName>
</protein>
<dbReference type="GO" id="GO:0005886">
    <property type="term" value="C:plasma membrane"/>
    <property type="evidence" value="ECO:0007669"/>
    <property type="project" value="UniProtKB-SubCell"/>
</dbReference>
<organism evidence="10 11">
    <name type="scientific">Jiangella mangrovi</name>
    <dbReference type="NCBI Taxonomy" id="1524084"/>
    <lineage>
        <taxon>Bacteria</taxon>
        <taxon>Bacillati</taxon>
        <taxon>Actinomycetota</taxon>
        <taxon>Actinomycetes</taxon>
        <taxon>Jiangellales</taxon>
        <taxon>Jiangellaceae</taxon>
        <taxon>Jiangella</taxon>
    </lineage>
</organism>
<dbReference type="GO" id="GO:0022857">
    <property type="term" value="F:transmembrane transporter activity"/>
    <property type="evidence" value="ECO:0007669"/>
    <property type="project" value="InterPro"/>
</dbReference>
<sequence length="532" mass="54194">MTTIDTAAPIERAGKREWIGLAVLALPTLLLALDMSVLYLALPHLAADLQPTSTQLLWITDIYGFMVAGFLITMGTLGDRIGRRKLLMIGAVFFAAASVAAAWASSAEMLIATRTALGIAGATLMPSTLGLITNMFKDPKQRGVAIAVWMSCFMGGTALGPAVGGVLLEAFWWGSVFLLGVPVMVLLLVTGPILLPEHRNPDAGRLDLVSVGLSLGTILPAIYGLKELAKDGVSATAVAAIVFGVAVGVAFVRRQLRLTDPLLDLRLFQNKRFTSALGIFSVGGFAMGGIFLFVSQYLQLVEGLSPLQAGLWLVPPSVAMIGGTMFGPALSQRIGTGWVIGGGMALAGIGLLVMTQAGATGGLGLIVSGLIVATVGLGPGAALTADIVVSSAPPEKAGSAASVSETSGEFGIAFGIAALGSLGTAVYRSELAIPDGTPAELATAAQDSLAGASVAAAQLPGDVAAPLLEAAREAFMTGLNTVASIGSVAMIAFAVVGVVLFRRFQPAAPVAEEPATDEPVADADHEPEPVAA</sequence>
<keyword evidence="4 8" id="KW-0812">Transmembrane</keyword>
<feature type="region of interest" description="Disordered" evidence="7">
    <location>
        <begin position="510"/>
        <end position="532"/>
    </location>
</feature>
<dbReference type="RefSeq" id="WP_221440573.1">
    <property type="nucleotide sequence ID" value="NZ_JACHMM010000001.1"/>
</dbReference>
<feature type="transmembrane region" description="Helical" evidence="8">
    <location>
        <begin position="21"/>
        <end position="42"/>
    </location>
</feature>
<dbReference type="SUPFAM" id="SSF103473">
    <property type="entry name" value="MFS general substrate transporter"/>
    <property type="match status" value="1"/>
</dbReference>
<comment type="caution">
    <text evidence="10">The sequence shown here is derived from an EMBL/GenBank/DDBJ whole genome shotgun (WGS) entry which is preliminary data.</text>
</comment>
<dbReference type="InterPro" id="IPR020846">
    <property type="entry name" value="MFS_dom"/>
</dbReference>
<keyword evidence="11" id="KW-1185">Reference proteome</keyword>
<keyword evidence="3" id="KW-1003">Cell membrane</keyword>
<keyword evidence="6 8" id="KW-0472">Membrane</keyword>
<dbReference type="EMBL" id="JACHMM010000001">
    <property type="protein sequence ID" value="MBB5786604.1"/>
    <property type="molecule type" value="Genomic_DNA"/>
</dbReference>
<feature type="transmembrane region" description="Helical" evidence="8">
    <location>
        <begin position="482"/>
        <end position="501"/>
    </location>
</feature>
<feature type="transmembrane region" description="Helical" evidence="8">
    <location>
        <begin position="337"/>
        <end position="359"/>
    </location>
</feature>
<feature type="transmembrane region" description="Helical" evidence="8">
    <location>
        <begin position="54"/>
        <end position="74"/>
    </location>
</feature>
<dbReference type="PANTHER" id="PTHR42718:SF47">
    <property type="entry name" value="METHYL VIOLOGEN RESISTANCE PROTEIN SMVA"/>
    <property type="match status" value="1"/>
</dbReference>
<evidence type="ECO:0000256" key="6">
    <source>
        <dbReference type="ARBA" id="ARBA00023136"/>
    </source>
</evidence>
<dbReference type="Proteomes" id="UP000542813">
    <property type="component" value="Unassembled WGS sequence"/>
</dbReference>
<reference evidence="10 11" key="1">
    <citation type="submission" date="2020-08" db="EMBL/GenBank/DDBJ databases">
        <title>Sequencing the genomes of 1000 actinobacteria strains.</title>
        <authorList>
            <person name="Klenk H.-P."/>
        </authorList>
    </citation>
    <scope>NUCLEOTIDE SEQUENCE [LARGE SCALE GENOMIC DNA]</scope>
    <source>
        <strain evidence="10 11">DSM 102122</strain>
    </source>
</reference>
<feature type="transmembrane region" description="Helical" evidence="8">
    <location>
        <begin position="144"/>
        <end position="164"/>
    </location>
</feature>
<feature type="domain" description="Major facilitator superfamily (MFS) profile" evidence="9">
    <location>
        <begin position="20"/>
        <end position="504"/>
    </location>
</feature>
<dbReference type="CDD" id="cd17321">
    <property type="entry name" value="MFS_MMR_MDR_like"/>
    <property type="match status" value="1"/>
</dbReference>
<gene>
    <name evidence="10" type="ORF">HD601_001179</name>
</gene>
<feature type="transmembrane region" description="Helical" evidence="8">
    <location>
        <begin position="365"/>
        <end position="389"/>
    </location>
</feature>